<keyword evidence="2" id="KW-0812">Transmembrane</keyword>
<dbReference type="RefSeq" id="WP_193123308.1">
    <property type="nucleotide sequence ID" value="NZ_JADBGI010000016.1"/>
</dbReference>
<gene>
    <name evidence="3" type="ORF">IDM40_18670</name>
</gene>
<feature type="transmembrane region" description="Helical" evidence="2">
    <location>
        <begin position="91"/>
        <end position="117"/>
    </location>
</feature>
<dbReference type="EMBL" id="JADBGI010000016">
    <property type="protein sequence ID" value="MBE3000704.1"/>
    <property type="molecule type" value="Genomic_DNA"/>
</dbReference>
<evidence type="ECO:0000256" key="2">
    <source>
        <dbReference type="SAM" id="Phobius"/>
    </source>
</evidence>
<feature type="transmembrane region" description="Helical" evidence="2">
    <location>
        <begin position="378"/>
        <end position="397"/>
    </location>
</feature>
<name>A0ABR9PA36_9ACTN</name>
<feature type="transmembrane region" description="Helical" evidence="2">
    <location>
        <begin position="230"/>
        <end position="253"/>
    </location>
</feature>
<feature type="transmembrane region" description="Helical" evidence="2">
    <location>
        <begin position="21"/>
        <end position="39"/>
    </location>
</feature>
<feature type="transmembrane region" description="Helical" evidence="2">
    <location>
        <begin position="305"/>
        <end position="324"/>
    </location>
</feature>
<organism evidence="3 4">
    <name type="scientific">Nocardiopsis coralli</name>
    <dbReference type="NCBI Taxonomy" id="2772213"/>
    <lineage>
        <taxon>Bacteria</taxon>
        <taxon>Bacillati</taxon>
        <taxon>Actinomycetota</taxon>
        <taxon>Actinomycetes</taxon>
        <taxon>Streptosporangiales</taxon>
        <taxon>Nocardiopsidaceae</taxon>
        <taxon>Nocardiopsis</taxon>
    </lineage>
</organism>
<evidence type="ECO:0000256" key="1">
    <source>
        <dbReference type="SAM" id="MobiDB-lite"/>
    </source>
</evidence>
<feature type="region of interest" description="Disordered" evidence="1">
    <location>
        <begin position="260"/>
        <end position="279"/>
    </location>
</feature>
<evidence type="ECO:0008006" key="5">
    <source>
        <dbReference type="Google" id="ProtNLM"/>
    </source>
</evidence>
<evidence type="ECO:0000313" key="4">
    <source>
        <dbReference type="Proteomes" id="UP000806528"/>
    </source>
</evidence>
<feature type="transmembrane region" description="Helical" evidence="2">
    <location>
        <begin position="169"/>
        <end position="187"/>
    </location>
</feature>
<feature type="transmembrane region" description="Helical" evidence="2">
    <location>
        <begin position="330"/>
        <end position="351"/>
    </location>
</feature>
<feature type="transmembrane region" description="Helical" evidence="2">
    <location>
        <begin position="403"/>
        <end position="432"/>
    </location>
</feature>
<feature type="transmembrane region" description="Helical" evidence="2">
    <location>
        <begin position="51"/>
        <end position="70"/>
    </location>
</feature>
<keyword evidence="2" id="KW-1133">Transmembrane helix</keyword>
<feature type="transmembrane region" description="Helical" evidence="2">
    <location>
        <begin position="453"/>
        <end position="475"/>
    </location>
</feature>
<feature type="transmembrane region" description="Helical" evidence="2">
    <location>
        <begin position="129"/>
        <end position="149"/>
    </location>
</feature>
<accession>A0ABR9PA36</accession>
<protein>
    <recommendedName>
        <fullName evidence="5">ABC-2 type transport system permease protein</fullName>
    </recommendedName>
</protein>
<dbReference type="Proteomes" id="UP000806528">
    <property type="component" value="Unassembled WGS sequence"/>
</dbReference>
<keyword evidence="4" id="KW-1185">Reference proteome</keyword>
<feature type="transmembrane region" description="Helical" evidence="2">
    <location>
        <begin position="481"/>
        <end position="499"/>
    </location>
</feature>
<evidence type="ECO:0000313" key="3">
    <source>
        <dbReference type="EMBL" id="MBE3000704.1"/>
    </source>
</evidence>
<proteinExistence type="predicted"/>
<sequence length="554" mass="58640">MVGELIRLKLTLQRHARSGTSAVAMALIVGGTLLTWYFMIAAPDPAVRAQLWSLATAVWAAGWIMGPTLANGVGALRPQYFALMPLERRRVGAGLLVTAFVGVGPVLTLVAVASLGLHAWRTDPATLPVALAGAAVLWVLLLSLSRLVFRALGAAMRTRFGMELASVQWGLFMAVLFFGWMAVQPAISAMASLPRTGLGAGPVPDVLAALPTGWPARAVGAAAAGAWGPALAWLTALVAVTAAVALAAAVLSAPSTAPRNMRRRARPAGSRVLDPGRRSLLPDTPLGAVVGKELRQWWRDPWRGLEVRAAMWAALFMGLLAWSVEPYAFLAPFTGLMMAMVMTLATANLYAMDGTALWMAVVGQEPGTARADVRGRQVAVLALMVPVASVLSALFVVGTGEHWAWPAVITGMVTLFGVGSGLSILLSVVMLTPGVDPHLRVDANDSGDNQLQVWTALLGTPLLSAPAIGATVWLYLAGAPWWSVPVGLVNGLVVAWGLGRLAHRRLDSRWAETFTHMRHGREAALQALPERGSWLDSLQRGALNTNEETRPKGT</sequence>
<keyword evidence="2" id="KW-0472">Membrane</keyword>
<reference evidence="3 4" key="1">
    <citation type="submission" date="2020-09" db="EMBL/GenBank/DDBJ databases">
        <title>Diversity and distribution of actinomycetes associated with coral in the coast of Hainan.</title>
        <authorList>
            <person name="Li F."/>
        </authorList>
    </citation>
    <scope>NUCLEOTIDE SEQUENCE [LARGE SCALE GENOMIC DNA]</scope>
    <source>
        <strain evidence="3 4">HNM0947</strain>
    </source>
</reference>
<comment type="caution">
    <text evidence="3">The sequence shown here is derived from an EMBL/GenBank/DDBJ whole genome shotgun (WGS) entry which is preliminary data.</text>
</comment>